<dbReference type="Pfam" id="PF09587">
    <property type="entry name" value="PGA_cap"/>
    <property type="match status" value="1"/>
</dbReference>
<dbReference type="InterPro" id="IPR019079">
    <property type="entry name" value="Capsule_synth_CapA"/>
</dbReference>
<gene>
    <name evidence="2" type="ORF">I553_10432</name>
</gene>
<proteinExistence type="predicted"/>
<name>X8C728_MYCXE</name>
<sequence length="88" mass="9337">MPERGAADVCAIANNHILDFGYRGLADTLRALNDAGIQPLVPITAGEAERAVMVAGAQASASLLPRVAWSPAASPLMAASHSWRVWRW</sequence>
<accession>X8C728</accession>
<evidence type="ECO:0000259" key="1">
    <source>
        <dbReference type="Pfam" id="PF09587"/>
    </source>
</evidence>
<evidence type="ECO:0000313" key="2">
    <source>
        <dbReference type="EMBL" id="EUA52162.1"/>
    </source>
</evidence>
<protein>
    <submittedName>
        <fullName evidence="2">Bacterial capsule synthesis PGA_cap family protein</fullName>
    </submittedName>
</protein>
<feature type="domain" description="Capsule synthesis protein CapA" evidence="1">
    <location>
        <begin position="7"/>
        <end position="39"/>
    </location>
</feature>
<dbReference type="PATRIC" id="fig|1299334.3.peg.3766"/>
<comment type="caution">
    <text evidence="2">The sequence shown here is derived from an EMBL/GenBank/DDBJ whole genome shotgun (WGS) entry which is preliminary data.</text>
</comment>
<organism evidence="2">
    <name type="scientific">Mycobacterium xenopi 4042</name>
    <dbReference type="NCBI Taxonomy" id="1299334"/>
    <lineage>
        <taxon>Bacteria</taxon>
        <taxon>Bacillati</taxon>
        <taxon>Actinomycetota</taxon>
        <taxon>Actinomycetes</taxon>
        <taxon>Mycobacteriales</taxon>
        <taxon>Mycobacteriaceae</taxon>
        <taxon>Mycobacterium</taxon>
    </lineage>
</organism>
<reference evidence="2" key="1">
    <citation type="submission" date="2014-01" db="EMBL/GenBank/DDBJ databases">
        <authorList>
            <person name="Brown-Elliot B."/>
            <person name="Wallace R."/>
            <person name="Lenaerts A."/>
            <person name="Ordway D."/>
            <person name="DeGroote M.A."/>
            <person name="Parker T."/>
            <person name="Sizemore C."/>
            <person name="Tallon L.J."/>
            <person name="Sadzewicz L.K."/>
            <person name="Sengamalay N."/>
            <person name="Fraser C.M."/>
            <person name="Hine E."/>
            <person name="Shefchek K.A."/>
            <person name="Das S.P."/>
            <person name="Tettelin H."/>
        </authorList>
    </citation>
    <scope>NUCLEOTIDE SEQUENCE [LARGE SCALE GENOMIC DNA]</scope>
    <source>
        <strain evidence="2">4042</strain>
    </source>
</reference>
<dbReference type="EMBL" id="JAOB01000034">
    <property type="protein sequence ID" value="EUA52162.1"/>
    <property type="molecule type" value="Genomic_DNA"/>
</dbReference>
<dbReference type="AlphaFoldDB" id="X8C728"/>